<protein>
    <recommendedName>
        <fullName evidence="1">DUF4939 domain-containing protein</fullName>
    </recommendedName>
</protein>
<organism evidence="2 3">
    <name type="scientific">Electrophorus electricus</name>
    <name type="common">Electric eel</name>
    <name type="synonym">Gymnotus electricus</name>
    <dbReference type="NCBI Taxonomy" id="8005"/>
    <lineage>
        <taxon>Eukaryota</taxon>
        <taxon>Metazoa</taxon>
        <taxon>Chordata</taxon>
        <taxon>Craniata</taxon>
        <taxon>Vertebrata</taxon>
        <taxon>Euteleostomi</taxon>
        <taxon>Actinopterygii</taxon>
        <taxon>Neopterygii</taxon>
        <taxon>Teleostei</taxon>
        <taxon>Ostariophysi</taxon>
        <taxon>Gymnotiformes</taxon>
        <taxon>Gymnotoidei</taxon>
        <taxon>Gymnotidae</taxon>
        <taxon>Electrophorus</taxon>
    </lineage>
</organism>
<accession>A0AAY5F3D9</accession>
<dbReference type="AlphaFoldDB" id="A0AAY5F3D9"/>
<sequence length="166" mass="18405">MDTLEVASSPDWAHLLATQMAALEQQKQEMGEIHSVVQSLGQRVNRLAVGCVITTPEAYGGDPKGCEGFIIQSELFFIYQPCMPDHAKVAFKISRLIGKVRVWGTALVVNSSPLMNNYSGFVQELRSVFHHLHQGRLYGQALQRLRQGLKPATEYTMAFRTLAAGT</sequence>
<reference evidence="2" key="2">
    <citation type="submission" date="2025-08" db="UniProtKB">
        <authorList>
            <consortium name="Ensembl"/>
        </authorList>
    </citation>
    <scope>IDENTIFICATION</scope>
</reference>
<keyword evidence="3" id="KW-1185">Reference proteome</keyword>
<dbReference type="InterPro" id="IPR032549">
    <property type="entry name" value="DUF4939"/>
</dbReference>
<dbReference type="GeneTree" id="ENSGT00970000196767"/>
<evidence type="ECO:0000313" key="3">
    <source>
        <dbReference type="Proteomes" id="UP000314983"/>
    </source>
</evidence>
<evidence type="ECO:0000259" key="1">
    <source>
        <dbReference type="Pfam" id="PF16297"/>
    </source>
</evidence>
<dbReference type="Ensembl" id="ENSEEET00000055356.1">
    <property type="protein sequence ID" value="ENSEEEP00000063573.1"/>
    <property type="gene ID" value="ENSEEEG00000025339.1"/>
</dbReference>
<reference evidence="2 3" key="1">
    <citation type="submission" date="2020-05" db="EMBL/GenBank/DDBJ databases">
        <title>Electrophorus electricus (electric eel) genome, fEleEle1, primary haplotype.</title>
        <authorList>
            <person name="Myers G."/>
            <person name="Meyer A."/>
            <person name="Fedrigo O."/>
            <person name="Formenti G."/>
            <person name="Rhie A."/>
            <person name="Tracey A."/>
            <person name="Sims Y."/>
            <person name="Jarvis E.D."/>
        </authorList>
    </citation>
    <scope>NUCLEOTIDE SEQUENCE [LARGE SCALE GENOMIC DNA]</scope>
</reference>
<proteinExistence type="predicted"/>
<reference evidence="2" key="3">
    <citation type="submission" date="2025-09" db="UniProtKB">
        <authorList>
            <consortium name="Ensembl"/>
        </authorList>
    </citation>
    <scope>IDENTIFICATION</scope>
</reference>
<dbReference type="Proteomes" id="UP000314983">
    <property type="component" value="Chromosome 9"/>
</dbReference>
<evidence type="ECO:0000313" key="2">
    <source>
        <dbReference type="Ensembl" id="ENSEEEP00000063573.1"/>
    </source>
</evidence>
<feature type="domain" description="DUF4939" evidence="1">
    <location>
        <begin position="48"/>
        <end position="130"/>
    </location>
</feature>
<name>A0AAY5F3D9_ELEEL</name>
<dbReference type="Pfam" id="PF16297">
    <property type="entry name" value="DUF4939"/>
    <property type="match status" value="1"/>
</dbReference>